<evidence type="ECO:0000259" key="6">
    <source>
        <dbReference type="PROSITE" id="PS51821"/>
    </source>
</evidence>
<gene>
    <name evidence="7" type="ORF">BCV69DRAFT_241868</name>
</gene>
<dbReference type="PANTHER" id="PTHR33572:SF18">
    <property type="entry name" value="SPORE DEVELOPMENT REGULATOR VOSA"/>
    <property type="match status" value="1"/>
</dbReference>
<keyword evidence="8" id="KW-1185">Reference proteome</keyword>
<dbReference type="AlphaFoldDB" id="A0A316UED1"/>
<feature type="non-terminal residue" evidence="7">
    <location>
        <position position="87"/>
    </location>
</feature>
<feature type="non-terminal residue" evidence="7">
    <location>
        <position position="1"/>
    </location>
</feature>
<dbReference type="Gene3D" id="2.60.40.3960">
    <property type="entry name" value="Velvet domain"/>
    <property type="match status" value="1"/>
</dbReference>
<sequence>LKDIDGSHQGFFVFPDLSIRVEGRYRLKLCLFETIGTQVHHCKSIYSSVFMVYTAKRFPGMEESTQLSRAFAGQGLKVRVRKNARGK</sequence>
<evidence type="ECO:0000256" key="4">
    <source>
        <dbReference type="ARBA" id="ARBA00023163"/>
    </source>
</evidence>
<dbReference type="Pfam" id="PF11754">
    <property type="entry name" value="Velvet"/>
    <property type="match status" value="1"/>
</dbReference>
<dbReference type="GO" id="GO:0005634">
    <property type="term" value="C:nucleus"/>
    <property type="evidence" value="ECO:0007669"/>
    <property type="project" value="UniProtKB-SubCell"/>
</dbReference>
<dbReference type="PROSITE" id="PS51821">
    <property type="entry name" value="VELVET"/>
    <property type="match status" value="1"/>
</dbReference>
<dbReference type="InterPro" id="IPR038491">
    <property type="entry name" value="Velvet_dom_sf"/>
</dbReference>
<accession>A0A316UED1</accession>
<dbReference type="InterPro" id="IPR037525">
    <property type="entry name" value="Velvet_dom"/>
</dbReference>
<proteinExistence type="predicted"/>
<dbReference type="EMBL" id="KZ819321">
    <property type="protein sequence ID" value="PWN23576.1"/>
    <property type="molecule type" value="Genomic_DNA"/>
</dbReference>
<evidence type="ECO:0000256" key="3">
    <source>
        <dbReference type="ARBA" id="ARBA00023015"/>
    </source>
</evidence>
<dbReference type="PANTHER" id="PTHR33572">
    <property type="entry name" value="SPORE DEVELOPMENT REGULATOR VOSA"/>
    <property type="match status" value="1"/>
</dbReference>
<keyword evidence="2" id="KW-0749">Sporulation</keyword>
<comment type="subcellular location">
    <subcellularLocation>
        <location evidence="1">Nucleus</location>
    </subcellularLocation>
</comment>
<protein>
    <recommendedName>
        <fullName evidence="6">Velvet domain-containing protein</fullName>
    </recommendedName>
</protein>
<evidence type="ECO:0000256" key="5">
    <source>
        <dbReference type="ARBA" id="ARBA00023242"/>
    </source>
</evidence>
<dbReference type="Proteomes" id="UP000245942">
    <property type="component" value="Unassembled WGS sequence"/>
</dbReference>
<dbReference type="STRING" id="1684307.A0A316UED1"/>
<dbReference type="GO" id="GO:0030435">
    <property type="term" value="P:sporulation resulting in formation of a cellular spore"/>
    <property type="evidence" value="ECO:0007669"/>
    <property type="project" value="UniProtKB-KW"/>
</dbReference>
<evidence type="ECO:0000256" key="1">
    <source>
        <dbReference type="ARBA" id="ARBA00004123"/>
    </source>
</evidence>
<keyword evidence="5" id="KW-0539">Nucleus</keyword>
<feature type="domain" description="Velvet" evidence="6">
    <location>
        <begin position="1"/>
        <end position="81"/>
    </location>
</feature>
<keyword evidence="3" id="KW-0805">Transcription regulation</keyword>
<evidence type="ECO:0000313" key="7">
    <source>
        <dbReference type="EMBL" id="PWN23576.1"/>
    </source>
</evidence>
<dbReference type="RefSeq" id="XP_025350736.1">
    <property type="nucleotide sequence ID" value="XM_025490021.1"/>
</dbReference>
<keyword evidence="4" id="KW-0804">Transcription</keyword>
<reference evidence="7 8" key="1">
    <citation type="journal article" date="2018" name="Mol. Biol. Evol.">
        <title>Broad Genomic Sampling Reveals a Smut Pathogenic Ancestry of the Fungal Clade Ustilaginomycotina.</title>
        <authorList>
            <person name="Kijpornyongpan T."/>
            <person name="Mondo S.J."/>
            <person name="Barry K."/>
            <person name="Sandor L."/>
            <person name="Lee J."/>
            <person name="Lipzen A."/>
            <person name="Pangilinan J."/>
            <person name="LaButti K."/>
            <person name="Hainaut M."/>
            <person name="Henrissat B."/>
            <person name="Grigoriev I.V."/>
            <person name="Spatafora J.W."/>
            <person name="Aime M.C."/>
        </authorList>
    </citation>
    <scope>NUCLEOTIDE SEQUENCE [LARGE SCALE GENOMIC DNA]</scope>
    <source>
        <strain evidence="7 8">MCA 4718</strain>
    </source>
</reference>
<evidence type="ECO:0000313" key="8">
    <source>
        <dbReference type="Proteomes" id="UP000245942"/>
    </source>
</evidence>
<dbReference type="OrthoDB" id="5599552at2759"/>
<organism evidence="7 8">
    <name type="scientific">Pseudomicrostroma glucosiphilum</name>
    <dbReference type="NCBI Taxonomy" id="1684307"/>
    <lineage>
        <taxon>Eukaryota</taxon>
        <taxon>Fungi</taxon>
        <taxon>Dikarya</taxon>
        <taxon>Basidiomycota</taxon>
        <taxon>Ustilaginomycotina</taxon>
        <taxon>Exobasidiomycetes</taxon>
        <taxon>Microstromatales</taxon>
        <taxon>Microstromatales incertae sedis</taxon>
        <taxon>Pseudomicrostroma</taxon>
    </lineage>
</organism>
<name>A0A316UED1_9BASI</name>
<dbReference type="GeneID" id="37011755"/>
<dbReference type="InterPro" id="IPR021740">
    <property type="entry name" value="Velvet"/>
</dbReference>
<evidence type="ECO:0000256" key="2">
    <source>
        <dbReference type="ARBA" id="ARBA00022969"/>
    </source>
</evidence>